<dbReference type="GO" id="GO:0005975">
    <property type="term" value="P:carbohydrate metabolic process"/>
    <property type="evidence" value="ECO:0007669"/>
    <property type="project" value="InterPro"/>
</dbReference>
<protein>
    <submittedName>
        <fullName evidence="5">Glycoside hydrolase family 1 protein</fullName>
    </submittedName>
</protein>
<dbReference type="GO" id="GO:0008422">
    <property type="term" value="F:beta-glucosidase activity"/>
    <property type="evidence" value="ECO:0007669"/>
    <property type="project" value="TreeGrafter"/>
</dbReference>
<evidence type="ECO:0000256" key="2">
    <source>
        <dbReference type="ARBA" id="ARBA00022801"/>
    </source>
</evidence>
<dbReference type="InterPro" id="IPR017853">
    <property type="entry name" value="GH"/>
</dbReference>
<dbReference type="PANTHER" id="PTHR10353:SF209">
    <property type="entry name" value="GALACTOLIPID GALACTOSYLTRANSFERASE SFR2, CHLOROPLASTIC"/>
    <property type="match status" value="1"/>
</dbReference>
<organism evidence="5 6">
    <name type="scientific">Eiseniibacteriota bacterium</name>
    <dbReference type="NCBI Taxonomy" id="2212470"/>
    <lineage>
        <taxon>Bacteria</taxon>
        <taxon>Candidatus Eiseniibacteriota</taxon>
    </lineage>
</organism>
<dbReference type="InterPro" id="IPR001360">
    <property type="entry name" value="Glyco_hydro_1"/>
</dbReference>
<keyword evidence="2 5" id="KW-0378">Hydrolase</keyword>
<evidence type="ECO:0000256" key="4">
    <source>
        <dbReference type="RuleBase" id="RU003690"/>
    </source>
</evidence>
<dbReference type="EMBL" id="JABFRW010000020">
    <property type="protein sequence ID" value="NOT32921.1"/>
    <property type="molecule type" value="Genomic_DNA"/>
</dbReference>
<evidence type="ECO:0000313" key="5">
    <source>
        <dbReference type="EMBL" id="NOT32921.1"/>
    </source>
</evidence>
<gene>
    <name evidence="5" type="ORF">HOP12_01990</name>
</gene>
<dbReference type="Gene3D" id="3.20.20.80">
    <property type="entry name" value="Glycosidases"/>
    <property type="match status" value="1"/>
</dbReference>
<dbReference type="PRINTS" id="PR00131">
    <property type="entry name" value="GLHYDRLASE1"/>
</dbReference>
<evidence type="ECO:0000313" key="6">
    <source>
        <dbReference type="Proteomes" id="UP000580839"/>
    </source>
</evidence>
<dbReference type="Pfam" id="PF00232">
    <property type="entry name" value="Glyco_hydro_1"/>
    <property type="match status" value="1"/>
</dbReference>
<dbReference type="PANTHER" id="PTHR10353">
    <property type="entry name" value="GLYCOSYL HYDROLASE"/>
    <property type="match status" value="1"/>
</dbReference>
<sequence>MTPVTRQPADAFRFPDGFLWGAATSAHQVEGNNTLNDWWAWEQQGRVPVASGLACDHYRRFREDFDLARDLGHNAHRLSLEWSRIEPEEGRFDDAALTHYREVLEALRARRIEPLVTLQHFTIPRWLAEQGGWENEATERLYVRYVRRVVDAYGDLVRWWITFNEPVVQVFKGWIVGQWPPGRTGDYPRALQVVRRLLRSHVLAYHEIHTRRPDAMVSVAKHCLALRPNNPRNPFDWLSTRGRGYLFNELFLDSLHTGRLALPGQFFEHLPMGRTLDFIGANYYTRDFVRNTGFGLPGLVGTSATLDNPRHVGKRNDLGWEIYPEGLGHFLRTFRRYQVPIVITENGIPTSDEDDRWSFIFLHLWQVMRAMEAGVPVAGYLYWSLLDNFEWADGYDAKFGLVGVNFATQQRIVRPSARWLAEVTARSSL</sequence>
<proteinExistence type="inferred from homology"/>
<keyword evidence="3" id="KW-0326">Glycosidase</keyword>
<name>A0A849SEL0_UNCEI</name>
<reference evidence="5 6" key="1">
    <citation type="submission" date="2020-04" db="EMBL/GenBank/DDBJ databases">
        <title>Metagenomic profiling of ammonia- and methane-oxidizing microorganisms in a Dutch drinking water treatment plant.</title>
        <authorList>
            <person name="Poghosyan L."/>
            <person name="Leucker S."/>
        </authorList>
    </citation>
    <scope>NUCLEOTIDE SEQUENCE [LARGE SCALE GENOMIC DNA]</scope>
    <source>
        <strain evidence="5">S-RSF-IL-03</strain>
    </source>
</reference>
<comment type="similarity">
    <text evidence="1 4">Belongs to the glycosyl hydrolase 1 family.</text>
</comment>
<evidence type="ECO:0000256" key="3">
    <source>
        <dbReference type="ARBA" id="ARBA00023295"/>
    </source>
</evidence>
<comment type="caution">
    <text evidence="5">The sequence shown here is derived from an EMBL/GenBank/DDBJ whole genome shotgun (WGS) entry which is preliminary data.</text>
</comment>
<accession>A0A849SEL0</accession>
<evidence type="ECO:0000256" key="1">
    <source>
        <dbReference type="ARBA" id="ARBA00010838"/>
    </source>
</evidence>
<dbReference type="AlphaFoldDB" id="A0A849SEL0"/>
<dbReference type="SUPFAM" id="SSF51445">
    <property type="entry name" value="(Trans)glycosidases"/>
    <property type="match status" value="1"/>
</dbReference>
<dbReference type="Proteomes" id="UP000580839">
    <property type="component" value="Unassembled WGS sequence"/>
</dbReference>